<comment type="caution">
    <text evidence="2">The sequence shown here is derived from an EMBL/GenBank/DDBJ whole genome shotgun (WGS) entry which is preliminary data.</text>
</comment>
<organism evidence="2 3">
    <name type="scientific">Champsocephalus esox</name>
    <name type="common">pike icefish</name>
    <dbReference type="NCBI Taxonomy" id="159716"/>
    <lineage>
        <taxon>Eukaryota</taxon>
        <taxon>Metazoa</taxon>
        <taxon>Chordata</taxon>
        <taxon>Craniata</taxon>
        <taxon>Vertebrata</taxon>
        <taxon>Euteleostomi</taxon>
        <taxon>Actinopterygii</taxon>
        <taxon>Neopterygii</taxon>
        <taxon>Teleostei</taxon>
        <taxon>Neoteleostei</taxon>
        <taxon>Acanthomorphata</taxon>
        <taxon>Eupercaria</taxon>
        <taxon>Perciformes</taxon>
        <taxon>Notothenioidei</taxon>
        <taxon>Channichthyidae</taxon>
        <taxon>Champsocephalus</taxon>
    </lineage>
</organism>
<dbReference type="EMBL" id="JAULUE010002046">
    <property type="protein sequence ID" value="KAK5915034.1"/>
    <property type="molecule type" value="Genomic_DNA"/>
</dbReference>
<reference evidence="2 3" key="1">
    <citation type="journal article" date="2023" name="Mol. Biol. Evol.">
        <title>Genomics of Secondarily Temperate Adaptation in the Only Non-Antarctic Icefish.</title>
        <authorList>
            <person name="Rivera-Colon A.G."/>
            <person name="Rayamajhi N."/>
            <person name="Minhas B.F."/>
            <person name="Madrigal G."/>
            <person name="Bilyk K.T."/>
            <person name="Yoon V."/>
            <person name="Hune M."/>
            <person name="Gregory S."/>
            <person name="Cheng C.H.C."/>
            <person name="Catchen J.M."/>
        </authorList>
    </citation>
    <scope>NUCLEOTIDE SEQUENCE [LARGE SCALE GENOMIC DNA]</scope>
    <source>
        <strain evidence="2">JC2023a</strain>
    </source>
</reference>
<feature type="region of interest" description="Disordered" evidence="1">
    <location>
        <begin position="59"/>
        <end position="83"/>
    </location>
</feature>
<accession>A0AAN8HG46</accession>
<dbReference type="AlphaFoldDB" id="A0AAN8HG46"/>
<gene>
    <name evidence="2" type="ORF">CesoFtcFv8_000668</name>
</gene>
<dbReference type="Proteomes" id="UP001335648">
    <property type="component" value="Unassembled WGS sequence"/>
</dbReference>
<keyword evidence="3" id="KW-1185">Reference proteome</keyword>
<protein>
    <submittedName>
        <fullName evidence="2">Uncharacterized protein</fullName>
    </submittedName>
</protein>
<name>A0AAN8HG46_9TELE</name>
<feature type="compositionally biased region" description="Basic residues" evidence="1">
    <location>
        <begin position="73"/>
        <end position="83"/>
    </location>
</feature>
<sequence length="83" mass="9506">MRLHREKHGEKLYGSGAGKQMLYARRIICDCGNGETFSGRMFTSVRIWDTGSCGEKAVKEPEEEEGVTGKTRTEKKHRFERLL</sequence>
<evidence type="ECO:0000256" key="1">
    <source>
        <dbReference type="SAM" id="MobiDB-lite"/>
    </source>
</evidence>
<evidence type="ECO:0000313" key="2">
    <source>
        <dbReference type="EMBL" id="KAK5915034.1"/>
    </source>
</evidence>
<evidence type="ECO:0000313" key="3">
    <source>
        <dbReference type="Proteomes" id="UP001335648"/>
    </source>
</evidence>
<proteinExistence type="predicted"/>